<dbReference type="GO" id="GO:0003677">
    <property type="term" value="F:DNA binding"/>
    <property type="evidence" value="ECO:0007669"/>
    <property type="project" value="TreeGrafter"/>
</dbReference>
<sequence>MDKKPLISIDLFAGAGGLTQGFKSEGFKSLYANDFDKAALETFSLNHPDTITSSTPIEEIKPSDIRKQLGLAKGDLDVLLGGPPCQGFSTYGKRDPSDLRNKLPQYFLDFLEEFEPKTFVIENVTGILTMGKGKVIENIVKRAEQIGYGVTVEVLDAAEFGVPQYRKRVFILGAWNNKIISTPVPTHKIQGQNGFKRKQLLEQPTTIEKEIQTVKPTITVRDAISDLPVEVLQPKNTHISISYSQNPVSNYQLEMRDGSSMLTHHSAKQMLGIRRLRLALLRPGDYGTKIKARIFEDGLPEELVDELLGGKGLRSLDHCRTEDRVKELELRRILLQGHVDIEEVLKSLDSGGFANKYRRLDWNTPSHTLVAHMARDCSDFVHPEIDRFISVREAARLQSFPDKYYFHGSQFSQFKQIGNAVPPKLGAGVAKAIKSFLRALHNIE</sequence>
<feature type="active site" evidence="5">
    <location>
        <position position="85"/>
    </location>
</feature>
<keyword evidence="1 5" id="KW-0489">Methyltransferase</keyword>
<comment type="catalytic activity">
    <reaction evidence="7">
        <text>a 2'-deoxycytidine in DNA + S-adenosyl-L-methionine = a 5-methyl-2'-deoxycytidine in DNA + S-adenosyl-L-homocysteine + H(+)</text>
        <dbReference type="Rhea" id="RHEA:13681"/>
        <dbReference type="Rhea" id="RHEA-COMP:11369"/>
        <dbReference type="Rhea" id="RHEA-COMP:11370"/>
        <dbReference type="ChEBI" id="CHEBI:15378"/>
        <dbReference type="ChEBI" id="CHEBI:57856"/>
        <dbReference type="ChEBI" id="CHEBI:59789"/>
        <dbReference type="ChEBI" id="CHEBI:85452"/>
        <dbReference type="ChEBI" id="CHEBI:85454"/>
        <dbReference type="EC" id="2.1.1.37"/>
    </reaction>
</comment>
<dbReference type="PROSITE" id="PS51679">
    <property type="entry name" value="SAM_MT_C5"/>
    <property type="match status" value="1"/>
</dbReference>
<dbReference type="NCBIfam" id="TIGR00675">
    <property type="entry name" value="dcm"/>
    <property type="match status" value="1"/>
</dbReference>
<reference evidence="8 9" key="1">
    <citation type="submission" date="2019-02" db="EMBL/GenBank/DDBJ databases">
        <title>Closed genome of Sporomusa termitida DSM 4440.</title>
        <authorList>
            <person name="Poehlein A."/>
            <person name="Daniel R."/>
        </authorList>
    </citation>
    <scope>NUCLEOTIDE SEQUENCE [LARGE SCALE GENOMIC DNA]</scope>
    <source>
        <strain evidence="8 9">DSM 4440</strain>
    </source>
</reference>
<dbReference type="Pfam" id="PF00145">
    <property type="entry name" value="DNA_methylase"/>
    <property type="match status" value="1"/>
</dbReference>
<dbReference type="RefSeq" id="WP_144350822.1">
    <property type="nucleotide sequence ID" value="NZ_CP036259.1"/>
</dbReference>
<evidence type="ECO:0000256" key="7">
    <source>
        <dbReference type="RuleBase" id="RU000417"/>
    </source>
</evidence>
<dbReference type="Proteomes" id="UP000320776">
    <property type="component" value="Chromosome"/>
</dbReference>
<evidence type="ECO:0000313" key="8">
    <source>
        <dbReference type="EMBL" id="QDR81322.1"/>
    </source>
</evidence>
<evidence type="ECO:0000256" key="6">
    <source>
        <dbReference type="RuleBase" id="RU000416"/>
    </source>
</evidence>
<dbReference type="InterPro" id="IPR018117">
    <property type="entry name" value="C5_DNA_meth_AS"/>
</dbReference>
<evidence type="ECO:0000256" key="5">
    <source>
        <dbReference type="PROSITE-ProRule" id="PRU01016"/>
    </source>
</evidence>
<dbReference type="SUPFAM" id="SSF53335">
    <property type="entry name" value="S-adenosyl-L-methionine-dependent methyltransferases"/>
    <property type="match status" value="1"/>
</dbReference>
<keyword evidence="3 5" id="KW-0949">S-adenosyl-L-methionine</keyword>
<dbReference type="GO" id="GO:0009307">
    <property type="term" value="P:DNA restriction-modification system"/>
    <property type="evidence" value="ECO:0007669"/>
    <property type="project" value="UniProtKB-KW"/>
</dbReference>
<dbReference type="PANTHER" id="PTHR10629:SF52">
    <property type="entry name" value="DNA (CYTOSINE-5)-METHYLTRANSFERASE 1"/>
    <property type="match status" value="1"/>
</dbReference>
<dbReference type="OrthoDB" id="9813719at2"/>
<dbReference type="InterPro" id="IPR050390">
    <property type="entry name" value="C5-Methyltransferase"/>
</dbReference>
<comment type="similarity">
    <text evidence="5 6">Belongs to the class I-like SAM-binding methyltransferase superfamily. C5-methyltransferase family.</text>
</comment>
<dbReference type="PANTHER" id="PTHR10629">
    <property type="entry name" value="CYTOSINE-SPECIFIC METHYLTRANSFERASE"/>
    <property type="match status" value="1"/>
</dbReference>
<dbReference type="KEGG" id="sted:SPTER_27000"/>
<dbReference type="PROSITE" id="PS00094">
    <property type="entry name" value="C5_MTASE_1"/>
    <property type="match status" value="1"/>
</dbReference>
<dbReference type="Gene3D" id="3.90.120.10">
    <property type="entry name" value="DNA Methylase, subunit A, domain 2"/>
    <property type="match status" value="1"/>
</dbReference>
<accession>A0A517DVD6</accession>
<dbReference type="PRINTS" id="PR00105">
    <property type="entry name" value="C5METTRFRASE"/>
</dbReference>
<dbReference type="EC" id="2.1.1.37" evidence="7"/>
<dbReference type="InterPro" id="IPR001525">
    <property type="entry name" value="C5_MeTfrase"/>
</dbReference>
<dbReference type="GO" id="GO:0032259">
    <property type="term" value="P:methylation"/>
    <property type="evidence" value="ECO:0007669"/>
    <property type="project" value="UniProtKB-KW"/>
</dbReference>
<dbReference type="Gene3D" id="3.40.50.150">
    <property type="entry name" value="Vaccinia Virus protein VP39"/>
    <property type="match status" value="1"/>
</dbReference>
<evidence type="ECO:0000256" key="3">
    <source>
        <dbReference type="ARBA" id="ARBA00022691"/>
    </source>
</evidence>
<dbReference type="AlphaFoldDB" id="A0A517DVD6"/>
<dbReference type="GO" id="GO:0003886">
    <property type="term" value="F:DNA (cytosine-5-)-methyltransferase activity"/>
    <property type="evidence" value="ECO:0007669"/>
    <property type="project" value="UniProtKB-EC"/>
</dbReference>
<protein>
    <recommendedName>
        <fullName evidence="7">Cytosine-specific methyltransferase</fullName>
        <ecNumber evidence="7">2.1.1.37</ecNumber>
    </recommendedName>
</protein>
<dbReference type="EMBL" id="CP036259">
    <property type="protein sequence ID" value="QDR81322.1"/>
    <property type="molecule type" value="Genomic_DNA"/>
</dbReference>
<gene>
    <name evidence="8" type="primary">banIM</name>
    <name evidence="8" type="ORF">SPTER_27000</name>
</gene>
<evidence type="ECO:0000313" key="9">
    <source>
        <dbReference type="Proteomes" id="UP000320776"/>
    </source>
</evidence>
<evidence type="ECO:0000256" key="4">
    <source>
        <dbReference type="ARBA" id="ARBA00022747"/>
    </source>
</evidence>
<keyword evidence="4" id="KW-0680">Restriction system</keyword>
<keyword evidence="2 5" id="KW-0808">Transferase</keyword>
<dbReference type="GO" id="GO:0044027">
    <property type="term" value="P:negative regulation of gene expression via chromosomal CpG island methylation"/>
    <property type="evidence" value="ECO:0007669"/>
    <property type="project" value="TreeGrafter"/>
</dbReference>
<evidence type="ECO:0000256" key="1">
    <source>
        <dbReference type="ARBA" id="ARBA00022603"/>
    </source>
</evidence>
<dbReference type="PROSITE" id="PS00095">
    <property type="entry name" value="C5_MTASE_2"/>
    <property type="match status" value="1"/>
</dbReference>
<proteinExistence type="inferred from homology"/>
<dbReference type="InterPro" id="IPR031303">
    <property type="entry name" value="C5_meth_CS"/>
</dbReference>
<keyword evidence="9" id="KW-1185">Reference proteome</keyword>
<evidence type="ECO:0000256" key="2">
    <source>
        <dbReference type="ARBA" id="ARBA00022679"/>
    </source>
</evidence>
<name>A0A517DVD6_9FIRM</name>
<organism evidence="8 9">
    <name type="scientific">Sporomusa termitida</name>
    <dbReference type="NCBI Taxonomy" id="2377"/>
    <lineage>
        <taxon>Bacteria</taxon>
        <taxon>Bacillati</taxon>
        <taxon>Bacillota</taxon>
        <taxon>Negativicutes</taxon>
        <taxon>Selenomonadales</taxon>
        <taxon>Sporomusaceae</taxon>
        <taxon>Sporomusa</taxon>
    </lineage>
</organism>
<dbReference type="InterPro" id="IPR029063">
    <property type="entry name" value="SAM-dependent_MTases_sf"/>
</dbReference>
<dbReference type="REBASE" id="345216">
    <property type="entry name" value="M.Ste4440ORF27000P"/>
</dbReference>